<dbReference type="PANTHER" id="PTHR42923:SF3">
    <property type="entry name" value="PROTOPORPHYRINOGEN OXIDASE"/>
    <property type="match status" value="1"/>
</dbReference>
<reference evidence="3" key="1">
    <citation type="submission" date="2016-10" db="EMBL/GenBank/DDBJ databases">
        <authorList>
            <person name="Varghese N."/>
            <person name="Submissions S."/>
        </authorList>
    </citation>
    <scope>NUCLEOTIDE SEQUENCE [LARGE SCALE GENOMIC DNA]</scope>
    <source>
        <strain evidence="3">IBRC-M 10043</strain>
    </source>
</reference>
<accession>A0A1H8DI76</accession>
<dbReference type="OrthoDB" id="11867at2157"/>
<organism evidence="2 3">
    <name type="scientific">Halorientalis persicus</name>
    <dbReference type="NCBI Taxonomy" id="1367881"/>
    <lineage>
        <taxon>Archaea</taxon>
        <taxon>Methanobacteriati</taxon>
        <taxon>Methanobacteriota</taxon>
        <taxon>Stenosarchaea group</taxon>
        <taxon>Halobacteria</taxon>
        <taxon>Halobacteriales</taxon>
        <taxon>Haloarculaceae</taxon>
        <taxon>Halorientalis</taxon>
    </lineage>
</organism>
<dbReference type="NCBIfam" id="NF005560">
    <property type="entry name" value="PRK07233.1"/>
    <property type="match status" value="1"/>
</dbReference>
<dbReference type="PRINTS" id="PR00419">
    <property type="entry name" value="ADXRDTASE"/>
</dbReference>
<dbReference type="PANTHER" id="PTHR42923">
    <property type="entry name" value="PROTOPORPHYRINOGEN OXIDASE"/>
    <property type="match status" value="1"/>
</dbReference>
<keyword evidence="3" id="KW-1185">Reference proteome</keyword>
<gene>
    <name evidence="2" type="ORF">SAMN05216388_1001290</name>
</gene>
<dbReference type="EMBL" id="FOCX01000001">
    <property type="protein sequence ID" value="SEN06875.1"/>
    <property type="molecule type" value="Genomic_DNA"/>
</dbReference>
<dbReference type="InterPro" id="IPR050464">
    <property type="entry name" value="Zeta_carotene_desat/Oxidored"/>
</dbReference>
<dbReference type="InterPro" id="IPR036188">
    <property type="entry name" value="FAD/NAD-bd_sf"/>
</dbReference>
<dbReference type="SUPFAM" id="SSF51905">
    <property type="entry name" value="FAD/NAD(P)-binding domain"/>
    <property type="match status" value="1"/>
</dbReference>
<protein>
    <submittedName>
        <fullName evidence="2">Protoporphyrinogen oxidase</fullName>
    </submittedName>
</protein>
<dbReference type="Gene3D" id="3.50.50.60">
    <property type="entry name" value="FAD/NAD(P)-binding domain"/>
    <property type="match status" value="1"/>
</dbReference>
<dbReference type="AlphaFoldDB" id="A0A1H8DI76"/>
<dbReference type="Proteomes" id="UP000198775">
    <property type="component" value="Unassembled WGS sequence"/>
</dbReference>
<sequence>MIGVVGGGVAGLAAAHRLQQAGHEVQVFEASDDVGGLAAVYETAGDSIEKFYHHLSKSEETIVEVADDLGLGDRIEWRIGKNAYYVDGVVHPLDTAWEILAYPHLSLYDKFRLAMLTMEVDVRGGVPSFDTYDDLEAFEDVPITEFLLDHTSRSVYENFWEPLLSAKFGSRKEDVSAAWLLGRVKFRGERDLLRGEILGYLDGGFAPFLDALVEAVGRENVTTGARVTDLATGDGRVESLTVETDGATERHDVDGVVVAAMPDVLEALTGYPCEIDFQGTVCSVWSMDESLTDTYWLNIADEAPFGVFIEHTNFVPAERYGGEHLYYTASYVQDLDEDLWQMDDAAVEQLWQDGIADLFPQFDPDSVNWVETARNPRTAPVYERGYLDMVIPYDLSAAVAEGVTYAGMASRAQYPERSLNGAIEAGFAAADALSE</sequence>
<name>A0A1H8DI76_9EURY</name>
<dbReference type="Gene3D" id="3.90.660.20">
    <property type="entry name" value="Protoporphyrinogen oxidase, mitochondrial, domain 2"/>
    <property type="match status" value="1"/>
</dbReference>
<dbReference type="Gene3D" id="1.10.3110.10">
    <property type="entry name" value="protoporphyrinogen ix oxidase, domain 3"/>
    <property type="match status" value="1"/>
</dbReference>
<feature type="domain" description="Amine oxidase" evidence="1">
    <location>
        <begin position="9"/>
        <end position="433"/>
    </location>
</feature>
<evidence type="ECO:0000313" key="2">
    <source>
        <dbReference type="EMBL" id="SEN06875.1"/>
    </source>
</evidence>
<dbReference type="GO" id="GO:0016491">
    <property type="term" value="F:oxidoreductase activity"/>
    <property type="evidence" value="ECO:0007669"/>
    <property type="project" value="InterPro"/>
</dbReference>
<evidence type="ECO:0000259" key="1">
    <source>
        <dbReference type="Pfam" id="PF01593"/>
    </source>
</evidence>
<dbReference type="RefSeq" id="WP_092656870.1">
    <property type="nucleotide sequence ID" value="NZ_FOCX01000001.1"/>
</dbReference>
<proteinExistence type="predicted"/>
<dbReference type="Pfam" id="PF01593">
    <property type="entry name" value="Amino_oxidase"/>
    <property type="match status" value="1"/>
</dbReference>
<dbReference type="InterPro" id="IPR002937">
    <property type="entry name" value="Amino_oxidase"/>
</dbReference>
<evidence type="ECO:0000313" key="3">
    <source>
        <dbReference type="Proteomes" id="UP000198775"/>
    </source>
</evidence>